<dbReference type="RefSeq" id="WP_174191885.1">
    <property type="nucleotide sequence ID" value="NZ_JABULH010000001.1"/>
</dbReference>
<sequence>MGRSTGRGAGAPLLAGTLAVLLTPAGAAAQAVPPPAGIAAPKPVATEGPQPAGQPDRVTGRRSYDAAWFATFAPATALQIVQRVPGFTIERIDESVRGFGGAAGNVVINGQRASAKSDTVETILSRIPAGRVVRVEVGPGDLYGAEFTGKPQVLNLVTSASGGLAGTLTGSVRRDYLGKFYPEGSASALLRSGKSTFNLALNIDNAQSAQEGYDRVTSLPDDQLVEYRYRVNRFREPAAALSGSWEYNDGAHRTAHLNARAATNHFALDQSNRVDRVGAPRREDALTQRYDLTEYELGGDVTRPLAGGGIKLIGLATRRRRDNDDLSLVDVFASNGPGPTGFSQTLNDRQSETLARLVWNRSAWNGWNVEIGAEGVINELRSRVNLFDLEAGGARTRIDLPVDDATVREVRGEAFVNVGRALSPTIRLDGGMTIEGSRLTVSGDVEARRTLSFLKPKLVLDWRFAPGWRAQISAQRTVNQLQFTDFISVAELGSDRVNGGNAQLVPQRSWELLGTLEHPILGDGLVRLEAGYTRISLVQDRVPTPEGFDAPGNLGDGTVAIARARVEAPLKTLGVKGGRLTLYGSYVPTFVTDPYTLTTRRFTGNSDFYGSAEFRQDLGSFAWGLYVENATSSTQFRRDETDRSFRGLYTQVFAEWRPTKTSVVTFTLENALARPAYRERLFYAPDRTSTTPVTREFRRRNGFIVPLLTFKRTFG</sequence>
<evidence type="ECO:0000313" key="4">
    <source>
        <dbReference type="Proteomes" id="UP000621447"/>
    </source>
</evidence>
<organism evidence="3 4">
    <name type="scientific">Sphingomonas hominis</name>
    <dbReference type="NCBI Taxonomy" id="2741495"/>
    <lineage>
        <taxon>Bacteria</taxon>
        <taxon>Pseudomonadati</taxon>
        <taxon>Pseudomonadota</taxon>
        <taxon>Alphaproteobacteria</taxon>
        <taxon>Sphingomonadales</taxon>
        <taxon>Sphingomonadaceae</taxon>
        <taxon>Sphingomonas</taxon>
    </lineage>
</organism>
<name>A0ABX2JC41_9SPHN</name>
<keyword evidence="3" id="KW-0675">Receptor</keyword>
<dbReference type="SUPFAM" id="SSF56935">
    <property type="entry name" value="Porins"/>
    <property type="match status" value="1"/>
</dbReference>
<comment type="caution">
    <text evidence="3">The sequence shown here is derived from an EMBL/GenBank/DDBJ whole genome shotgun (WGS) entry which is preliminary data.</text>
</comment>
<dbReference type="EMBL" id="JABULH010000001">
    <property type="protein sequence ID" value="NTS63783.1"/>
    <property type="molecule type" value="Genomic_DNA"/>
</dbReference>
<keyword evidence="4" id="KW-1185">Reference proteome</keyword>
<reference evidence="3 4" key="1">
    <citation type="submission" date="2020-06" db="EMBL/GenBank/DDBJ databases">
        <title>Sphingomonas hominis sp. nov., a member of the Sphingomonas, isolated from the hair of a 22-year-old girl.</title>
        <authorList>
            <person name="Zhang D.-F."/>
            <person name="Cui X.-W."/>
        </authorList>
    </citation>
    <scope>NUCLEOTIDE SEQUENCE [LARGE SCALE GENOMIC DNA]</scope>
    <source>
        <strain evidence="3 4">HHU CXW</strain>
    </source>
</reference>
<keyword evidence="2" id="KW-0732">Signal</keyword>
<protein>
    <submittedName>
        <fullName evidence="3">TonB-dependent receptor</fullName>
    </submittedName>
</protein>
<gene>
    <name evidence="3" type="ORF">HRV97_01240</name>
</gene>
<proteinExistence type="predicted"/>
<accession>A0ABX2JC41</accession>
<feature type="region of interest" description="Disordered" evidence="1">
    <location>
        <begin position="38"/>
        <end position="60"/>
    </location>
</feature>
<feature type="signal peptide" evidence="2">
    <location>
        <begin position="1"/>
        <end position="29"/>
    </location>
</feature>
<evidence type="ECO:0000256" key="2">
    <source>
        <dbReference type="SAM" id="SignalP"/>
    </source>
</evidence>
<dbReference type="Proteomes" id="UP000621447">
    <property type="component" value="Unassembled WGS sequence"/>
</dbReference>
<evidence type="ECO:0000256" key="1">
    <source>
        <dbReference type="SAM" id="MobiDB-lite"/>
    </source>
</evidence>
<evidence type="ECO:0000313" key="3">
    <source>
        <dbReference type="EMBL" id="NTS63783.1"/>
    </source>
</evidence>
<feature type="chain" id="PRO_5046325645" evidence="2">
    <location>
        <begin position="30"/>
        <end position="715"/>
    </location>
</feature>